<dbReference type="GO" id="GO:0006264">
    <property type="term" value="P:mitochondrial DNA replication"/>
    <property type="evidence" value="ECO:0007669"/>
    <property type="project" value="TreeGrafter"/>
</dbReference>
<name>A0A367L9Z2_9HYPO</name>
<keyword evidence="1 2" id="KW-0238">DNA-binding</keyword>
<accession>A0A367L9Z2</accession>
<dbReference type="PANTHER" id="PTHR10302">
    <property type="entry name" value="SINGLE-STRANDED DNA-BINDING PROTEIN"/>
    <property type="match status" value="1"/>
</dbReference>
<dbReference type="SUPFAM" id="SSF50249">
    <property type="entry name" value="Nucleic acid-binding proteins"/>
    <property type="match status" value="1"/>
</dbReference>
<sequence>MASLMTLRRFALPSTTRSFSTSAARELARITIVGSIASDPVSDSTKSGRSLVKYTVASSTGQGEKKITSLFRVSCFGEGPRRDHLLNLTKGSLVYIEGDATLSQYLDNDGRRQTSLGIVQRTLSVLNAPQRSKRQDGEGDES</sequence>
<dbReference type="PANTHER" id="PTHR10302:SF0">
    <property type="entry name" value="SINGLE-STRANDED DNA-BINDING PROTEIN, MITOCHONDRIAL"/>
    <property type="match status" value="1"/>
</dbReference>
<keyword evidence="4" id="KW-1185">Reference proteome</keyword>
<evidence type="ECO:0000256" key="2">
    <source>
        <dbReference type="PROSITE-ProRule" id="PRU00252"/>
    </source>
</evidence>
<dbReference type="EMBL" id="LKCN02000010">
    <property type="protein sequence ID" value="RCI11235.1"/>
    <property type="molecule type" value="Genomic_DNA"/>
</dbReference>
<dbReference type="STRING" id="1330021.A0A367L9Z2"/>
<evidence type="ECO:0000313" key="4">
    <source>
        <dbReference type="Proteomes" id="UP000253664"/>
    </source>
</evidence>
<reference evidence="3 4" key="1">
    <citation type="journal article" date="2015" name="BMC Genomics">
        <title>Insights from the genome of Ophiocordyceps polyrhachis-furcata to pathogenicity and host specificity in insect fungi.</title>
        <authorList>
            <person name="Wichadakul D."/>
            <person name="Kobmoo N."/>
            <person name="Ingsriswang S."/>
            <person name="Tangphatsornruang S."/>
            <person name="Chantasingh D."/>
            <person name="Luangsa-ard J.J."/>
            <person name="Eurwilaichitr L."/>
        </authorList>
    </citation>
    <scope>NUCLEOTIDE SEQUENCE [LARGE SCALE GENOMIC DNA]</scope>
    <source>
        <strain evidence="3 4">BCC 54312</strain>
    </source>
</reference>
<proteinExistence type="predicted"/>
<dbReference type="Gene3D" id="2.40.50.140">
    <property type="entry name" value="Nucleic acid-binding proteins"/>
    <property type="match status" value="1"/>
</dbReference>
<dbReference type="OrthoDB" id="1078367at2759"/>
<dbReference type="AlphaFoldDB" id="A0A367L9Z2"/>
<dbReference type="Proteomes" id="UP000253664">
    <property type="component" value="Unassembled WGS sequence"/>
</dbReference>
<evidence type="ECO:0000256" key="1">
    <source>
        <dbReference type="ARBA" id="ARBA00023125"/>
    </source>
</evidence>
<dbReference type="InterPro" id="IPR000424">
    <property type="entry name" value="Primosome_PriB/ssb"/>
</dbReference>
<dbReference type="InterPro" id="IPR011344">
    <property type="entry name" value="ssDNA-bd"/>
</dbReference>
<dbReference type="GO" id="GO:0042645">
    <property type="term" value="C:mitochondrial nucleoid"/>
    <property type="evidence" value="ECO:0007669"/>
    <property type="project" value="TreeGrafter"/>
</dbReference>
<dbReference type="GO" id="GO:0003697">
    <property type="term" value="F:single-stranded DNA binding"/>
    <property type="evidence" value="ECO:0007669"/>
    <property type="project" value="InterPro"/>
</dbReference>
<dbReference type="InterPro" id="IPR012340">
    <property type="entry name" value="NA-bd_OB-fold"/>
</dbReference>
<comment type="caution">
    <text evidence="3">The sequence shown here is derived from an EMBL/GenBank/DDBJ whole genome shotgun (WGS) entry which is preliminary data.</text>
</comment>
<dbReference type="CDD" id="cd04496">
    <property type="entry name" value="SSB_OBF"/>
    <property type="match status" value="1"/>
</dbReference>
<evidence type="ECO:0000313" key="3">
    <source>
        <dbReference type="EMBL" id="RCI11235.1"/>
    </source>
</evidence>
<organism evidence="3 4">
    <name type="scientific">Ophiocordyceps polyrhachis-furcata BCC 54312</name>
    <dbReference type="NCBI Taxonomy" id="1330021"/>
    <lineage>
        <taxon>Eukaryota</taxon>
        <taxon>Fungi</taxon>
        <taxon>Dikarya</taxon>
        <taxon>Ascomycota</taxon>
        <taxon>Pezizomycotina</taxon>
        <taxon>Sordariomycetes</taxon>
        <taxon>Hypocreomycetidae</taxon>
        <taxon>Hypocreales</taxon>
        <taxon>Ophiocordycipitaceae</taxon>
        <taxon>Ophiocordyceps</taxon>
    </lineage>
</organism>
<protein>
    <submittedName>
        <fullName evidence="3">Uncharacterized protein</fullName>
    </submittedName>
</protein>
<gene>
    <name evidence="3" type="ORF">L249_7244</name>
</gene>
<dbReference type="Pfam" id="PF00436">
    <property type="entry name" value="SSB"/>
    <property type="match status" value="1"/>
</dbReference>
<dbReference type="PROSITE" id="PS50935">
    <property type="entry name" value="SSB"/>
    <property type="match status" value="1"/>
</dbReference>